<keyword evidence="6" id="KW-0813">Transport</keyword>
<comment type="subcellular location">
    <subcellularLocation>
        <location evidence="2">Mitochondrion inner membrane</location>
        <topology evidence="2">Single-pass membrane protein</topology>
    </subcellularLocation>
</comment>
<dbReference type="GO" id="GO:0006120">
    <property type="term" value="P:mitochondrial electron transport, NADH to ubiquinone"/>
    <property type="evidence" value="ECO:0007669"/>
    <property type="project" value="InterPro"/>
</dbReference>
<dbReference type="Proteomes" id="UP000838412">
    <property type="component" value="Chromosome 13"/>
</dbReference>
<dbReference type="AlphaFoldDB" id="A0A8J9YXA1"/>
<evidence type="ECO:0000313" key="17">
    <source>
        <dbReference type="EMBL" id="CAH1243341.1"/>
    </source>
</evidence>
<evidence type="ECO:0000256" key="7">
    <source>
        <dbReference type="ARBA" id="ARBA00022660"/>
    </source>
</evidence>
<dbReference type="GO" id="GO:0005743">
    <property type="term" value="C:mitochondrial inner membrane"/>
    <property type="evidence" value="ECO:0007669"/>
    <property type="project" value="UniProtKB-SubCell"/>
</dbReference>
<proteinExistence type="inferred from homology"/>
<comment type="function">
    <text evidence="1">Accessory subunit of the mitochondrial membrane respiratory chain NADH dehydrogenase (Complex I), that is believed not to be involved in catalysis. Complex I functions in the transfer of electrons from NADH to the respiratory chain. The immediate electron acceptor for the enzyme is believed to be ubiquinone.</text>
</comment>
<evidence type="ECO:0000256" key="8">
    <source>
        <dbReference type="ARBA" id="ARBA00022692"/>
    </source>
</evidence>
<dbReference type="PANTHER" id="PTHR15083:SF0">
    <property type="entry name" value="NADH DEHYDROGENASE [UBIQUINONE] 1 BETA SUBCOMPLEX SUBUNIT 6"/>
    <property type="match status" value="1"/>
</dbReference>
<keyword evidence="11" id="KW-1133">Transmembrane helix</keyword>
<evidence type="ECO:0000256" key="9">
    <source>
        <dbReference type="ARBA" id="ARBA00022792"/>
    </source>
</evidence>
<evidence type="ECO:0000256" key="2">
    <source>
        <dbReference type="ARBA" id="ARBA00004434"/>
    </source>
</evidence>
<keyword evidence="7" id="KW-0679">Respiratory chain</keyword>
<dbReference type="EMBL" id="OV696698">
    <property type="protein sequence ID" value="CAH1243341.1"/>
    <property type="molecule type" value="Genomic_DNA"/>
</dbReference>
<reference evidence="17" key="1">
    <citation type="submission" date="2022-01" db="EMBL/GenBank/DDBJ databases">
        <authorList>
            <person name="Braso-Vives M."/>
        </authorList>
    </citation>
    <scope>NUCLEOTIDE SEQUENCE</scope>
</reference>
<evidence type="ECO:0000256" key="10">
    <source>
        <dbReference type="ARBA" id="ARBA00022982"/>
    </source>
</evidence>
<dbReference type="OrthoDB" id="10006732at2759"/>
<evidence type="ECO:0000256" key="12">
    <source>
        <dbReference type="ARBA" id="ARBA00022990"/>
    </source>
</evidence>
<protein>
    <recommendedName>
        <fullName evidence="5">NADH dehydrogenase [ubiquinone] 1 beta subcomplex subunit 6</fullName>
    </recommendedName>
    <alternativeName>
        <fullName evidence="16">Complex I-B17</fullName>
    </alternativeName>
    <alternativeName>
        <fullName evidence="15">NADH-ubiquinone oxidoreductase B17 subunit</fullName>
    </alternativeName>
</protein>
<keyword evidence="9" id="KW-0999">Mitochondrion inner membrane</keyword>
<keyword evidence="8" id="KW-0812">Transmembrane</keyword>
<keyword evidence="14" id="KW-0472">Membrane</keyword>
<evidence type="ECO:0000256" key="5">
    <source>
        <dbReference type="ARBA" id="ARBA00018675"/>
    </source>
</evidence>
<accession>A0A8J9YXA1</accession>
<evidence type="ECO:0000256" key="13">
    <source>
        <dbReference type="ARBA" id="ARBA00023128"/>
    </source>
</evidence>
<keyword evidence="18" id="KW-1185">Reference proteome</keyword>
<comment type="similarity">
    <text evidence="3">Belongs to the complex I NDUFB6 subunit family.</text>
</comment>
<evidence type="ECO:0000256" key="4">
    <source>
        <dbReference type="ARBA" id="ARBA00011533"/>
    </source>
</evidence>
<evidence type="ECO:0000256" key="14">
    <source>
        <dbReference type="ARBA" id="ARBA00023136"/>
    </source>
</evidence>
<evidence type="ECO:0000256" key="11">
    <source>
        <dbReference type="ARBA" id="ARBA00022989"/>
    </source>
</evidence>
<gene>
    <name evidence="17" type="primary">NDUFB6</name>
    <name evidence="17" type="ORF">BLAG_LOCUS6338</name>
</gene>
<keyword evidence="13" id="KW-0496">Mitochondrion</keyword>
<comment type="subunit">
    <text evidence="4">Complex I is composed of 45 different subunits.</text>
</comment>
<keyword evidence="12" id="KW-0007">Acetylation</keyword>
<evidence type="ECO:0000256" key="16">
    <source>
        <dbReference type="ARBA" id="ARBA00030214"/>
    </source>
</evidence>
<dbReference type="Pfam" id="PF09782">
    <property type="entry name" value="NDUF_B6"/>
    <property type="match status" value="1"/>
</dbReference>
<evidence type="ECO:0000256" key="15">
    <source>
        <dbReference type="ARBA" id="ARBA00029949"/>
    </source>
</evidence>
<evidence type="ECO:0000256" key="1">
    <source>
        <dbReference type="ARBA" id="ARBA00003195"/>
    </source>
</evidence>
<organism evidence="17 18">
    <name type="scientific">Branchiostoma lanceolatum</name>
    <name type="common">Common lancelet</name>
    <name type="synonym">Amphioxus lanceolatum</name>
    <dbReference type="NCBI Taxonomy" id="7740"/>
    <lineage>
        <taxon>Eukaryota</taxon>
        <taxon>Metazoa</taxon>
        <taxon>Chordata</taxon>
        <taxon>Cephalochordata</taxon>
        <taxon>Leptocardii</taxon>
        <taxon>Amphioxiformes</taxon>
        <taxon>Branchiostomatidae</taxon>
        <taxon>Branchiostoma</taxon>
    </lineage>
</organism>
<evidence type="ECO:0000256" key="6">
    <source>
        <dbReference type="ARBA" id="ARBA00022448"/>
    </source>
</evidence>
<sequence length="161" mass="18321">MHCAICDDNAAVPLTKVVQSVPPSVLIIIINMAPLSEAREREIEEWRQARSKIRAERHAFLRDQVLAPNEPLPPKNQGLSARWSAWWATQGTKFVPAVVQTPVRKGGMFFLKWVVPIWFGHYMFKYHFLGKDDGMLGVAYRRPRVYPNDSKFNPPPAPGEA</sequence>
<dbReference type="InterPro" id="IPR019174">
    <property type="entry name" value="NADH_DH_b-subcmplx_su6"/>
</dbReference>
<dbReference type="PANTHER" id="PTHR15083">
    <property type="entry name" value="NADH DEHYDROGENASE [UBIQUINONE] 1 BETA SUBCOMPLEX SUBUNIT 6"/>
    <property type="match status" value="1"/>
</dbReference>
<evidence type="ECO:0000256" key="3">
    <source>
        <dbReference type="ARBA" id="ARBA00007771"/>
    </source>
</evidence>
<name>A0A8J9YXA1_BRALA</name>
<keyword evidence="10" id="KW-0249">Electron transport</keyword>
<evidence type="ECO:0000313" key="18">
    <source>
        <dbReference type="Proteomes" id="UP000838412"/>
    </source>
</evidence>